<feature type="domain" description="Oxidoreductase putative C-terminal" evidence="2">
    <location>
        <begin position="154"/>
        <end position="297"/>
    </location>
</feature>
<dbReference type="Pfam" id="PF01408">
    <property type="entry name" value="GFO_IDH_MocA"/>
    <property type="match status" value="1"/>
</dbReference>
<dbReference type="OrthoDB" id="10250282at2759"/>
<dbReference type="SUPFAM" id="SSF55347">
    <property type="entry name" value="Glyceraldehyde-3-phosphate dehydrogenase-like, C-terminal domain"/>
    <property type="match status" value="1"/>
</dbReference>
<evidence type="ECO:0000313" key="4">
    <source>
        <dbReference type="Proteomes" id="UP000279259"/>
    </source>
</evidence>
<evidence type="ECO:0008006" key="5">
    <source>
        <dbReference type="Google" id="ProtNLM"/>
    </source>
</evidence>
<feature type="domain" description="Gfo/Idh/MocA-like oxidoreductase N-terminal" evidence="1">
    <location>
        <begin position="6"/>
        <end position="142"/>
    </location>
</feature>
<dbReference type="InterPro" id="IPR000683">
    <property type="entry name" value="Gfo/Idh/MocA-like_OxRdtase_N"/>
</dbReference>
<dbReference type="STRING" id="1890683.A0A427YNN0"/>
<proteinExistence type="predicted"/>
<dbReference type="InterPro" id="IPR013944">
    <property type="entry name" value="OxRdtase_put_C"/>
</dbReference>
<keyword evidence="4" id="KW-1185">Reference proteome</keyword>
<dbReference type="Pfam" id="PF08635">
    <property type="entry name" value="ox_reductase_C"/>
    <property type="match status" value="1"/>
</dbReference>
<evidence type="ECO:0000259" key="2">
    <source>
        <dbReference type="Pfam" id="PF08635"/>
    </source>
</evidence>
<comment type="caution">
    <text evidence="3">The sequence shown here is derived from an EMBL/GenBank/DDBJ whole genome shotgun (WGS) entry which is preliminary data.</text>
</comment>
<evidence type="ECO:0000313" key="3">
    <source>
        <dbReference type="EMBL" id="RSH92683.1"/>
    </source>
</evidence>
<name>A0A427YNN0_9TREE</name>
<organism evidence="3 4">
    <name type="scientific">Saitozyma podzolica</name>
    <dbReference type="NCBI Taxonomy" id="1890683"/>
    <lineage>
        <taxon>Eukaryota</taxon>
        <taxon>Fungi</taxon>
        <taxon>Dikarya</taxon>
        <taxon>Basidiomycota</taxon>
        <taxon>Agaricomycotina</taxon>
        <taxon>Tremellomycetes</taxon>
        <taxon>Tremellales</taxon>
        <taxon>Trimorphomycetaceae</taxon>
        <taxon>Saitozyma</taxon>
    </lineage>
</organism>
<evidence type="ECO:0000259" key="1">
    <source>
        <dbReference type="Pfam" id="PF01408"/>
    </source>
</evidence>
<dbReference type="PANTHER" id="PTHR43249:SF1">
    <property type="entry name" value="D-GLUCOSIDE 3-DEHYDROGENASE"/>
    <property type="match status" value="1"/>
</dbReference>
<gene>
    <name evidence="3" type="ORF">EHS25_008128</name>
</gene>
<dbReference type="InterPro" id="IPR052515">
    <property type="entry name" value="Gfo/Idh/MocA_Oxidoreductase"/>
</dbReference>
<dbReference type="Gene3D" id="3.30.360.10">
    <property type="entry name" value="Dihydrodipicolinate Reductase, domain 2"/>
    <property type="match status" value="1"/>
</dbReference>
<sequence>MTIQAFNVLIIGAGNVNFGSAEGPWCHTTRLERKLGARLNVVGLVDPDVKRAAARLAEKVAAGVHGYQDTVVFPSIAAAGQGIKGIPQMALLGVQPSVRGSTKPGQDAELQLKKHFPQTAIFVEKPISASTLEDVQDVAAQLGSTRTSVGYMLRYLEAVTHMQQLIKENNLTIMSTIATYFMAYEFAGTNARAGYFDKTAELGPIVGQATHIVDLCRFFCGEVDLDSVLAVTVEGYEKPGALSRLLFEDGIKEENRIPRITNALWKWTSGATGTLVHAVALHGEAYDTELTILADGWKLKLVDPYGVPRLYVRRPGSDVEEETIFKSDDPFYSEVSCFIDVIEGGAEPDVIRSSYADAIKTYELTWAIRLAGEASASRRRVTSA</sequence>
<dbReference type="AlphaFoldDB" id="A0A427YNN0"/>
<accession>A0A427YNN0</accession>
<dbReference type="EMBL" id="RSCD01000005">
    <property type="protein sequence ID" value="RSH92683.1"/>
    <property type="molecule type" value="Genomic_DNA"/>
</dbReference>
<protein>
    <recommendedName>
        <fullName evidence="5">Gfo/Idh/MocA-like oxidoreductase N-terminal domain-containing protein</fullName>
    </recommendedName>
</protein>
<dbReference type="PANTHER" id="PTHR43249">
    <property type="entry name" value="UDP-N-ACETYL-2-AMINO-2-DEOXY-D-GLUCURONATE OXIDASE"/>
    <property type="match status" value="1"/>
</dbReference>
<dbReference type="GO" id="GO:0000166">
    <property type="term" value="F:nucleotide binding"/>
    <property type="evidence" value="ECO:0007669"/>
    <property type="project" value="InterPro"/>
</dbReference>
<dbReference type="Proteomes" id="UP000279259">
    <property type="component" value="Unassembled WGS sequence"/>
</dbReference>
<reference evidence="3 4" key="1">
    <citation type="submission" date="2018-11" db="EMBL/GenBank/DDBJ databases">
        <title>Genome sequence of Saitozyma podzolica DSM 27192.</title>
        <authorList>
            <person name="Aliyu H."/>
            <person name="Gorte O."/>
            <person name="Ochsenreither K."/>
        </authorList>
    </citation>
    <scope>NUCLEOTIDE SEQUENCE [LARGE SCALE GENOMIC DNA]</scope>
    <source>
        <strain evidence="3 4">DSM 27192</strain>
    </source>
</reference>